<evidence type="ECO:0000256" key="8">
    <source>
        <dbReference type="ARBA" id="ARBA00023136"/>
    </source>
</evidence>
<proteinExistence type="inferred from homology"/>
<protein>
    <recommendedName>
        <fullName evidence="10">Elongation of very long chain fatty acids protein</fullName>
        <ecNumber evidence="10">2.3.1.199</ecNumber>
    </recommendedName>
    <alternativeName>
        <fullName evidence="10">Very-long-chain 3-oxoacyl-CoA synthase</fullName>
    </alternativeName>
</protein>
<reference evidence="11" key="1">
    <citation type="submission" date="2022-01" db="EMBL/GenBank/DDBJ databases">
        <authorList>
            <person name="King R."/>
        </authorList>
    </citation>
    <scope>NUCLEOTIDE SEQUENCE</scope>
</reference>
<keyword evidence="3 10" id="KW-0808">Transferase</keyword>
<accession>A0A9P0CLA8</accession>
<dbReference type="PANTHER" id="PTHR11157:SF21">
    <property type="entry name" value="ELONGATION OF VERY LONG CHAIN FATTY ACIDS PROTEIN"/>
    <property type="match status" value="1"/>
</dbReference>
<gene>
    <name evidence="11" type="ORF">PSYICH_LOCUS5115</name>
</gene>
<dbReference type="PANTHER" id="PTHR11157">
    <property type="entry name" value="FATTY ACID ACYL TRANSFERASE-RELATED"/>
    <property type="match status" value="1"/>
</dbReference>
<dbReference type="EMBL" id="OV651828">
    <property type="protein sequence ID" value="CAH1104249.1"/>
    <property type="molecule type" value="Genomic_DNA"/>
</dbReference>
<evidence type="ECO:0000256" key="3">
    <source>
        <dbReference type="ARBA" id="ARBA00022679"/>
    </source>
</evidence>
<evidence type="ECO:0000256" key="1">
    <source>
        <dbReference type="ARBA" id="ARBA00004141"/>
    </source>
</evidence>
<dbReference type="Pfam" id="PF01151">
    <property type="entry name" value="ELO"/>
    <property type="match status" value="1"/>
</dbReference>
<feature type="transmembrane region" description="Helical" evidence="10">
    <location>
        <begin position="148"/>
        <end position="166"/>
    </location>
</feature>
<sequence>MALILKKIFTNYHYTFEELADKRVIELDLFLMSSPIKPVLLIAAYFYFIYNLGPRLMKDRKPFELKWVLRIFNLFQILSNTFIVARASHVIWNHMNWSCEKIDYSNNPHAVWLLKTYHLFFLTKAMDMLDTVFFVLRKRYHQVTFLHVYHHFGMLVLMWMTVKFFGGGYGTWVGLINGSVHAIMYVYYFLSSLDEKWKRSIWFKKLITQIQMVQFLTFSLIYGRLLFNDCEYPKLLSYFFVPQNFFMLLLFSNFYEKAYVEKKRG</sequence>
<dbReference type="GO" id="GO:0009922">
    <property type="term" value="F:fatty acid elongase activity"/>
    <property type="evidence" value="ECO:0007669"/>
    <property type="project" value="UniProtKB-EC"/>
</dbReference>
<keyword evidence="2 10" id="KW-0444">Lipid biosynthesis</keyword>
<evidence type="ECO:0000256" key="6">
    <source>
        <dbReference type="ARBA" id="ARBA00022989"/>
    </source>
</evidence>
<dbReference type="AlphaFoldDB" id="A0A9P0CLA8"/>
<dbReference type="GO" id="GO:0019367">
    <property type="term" value="P:fatty acid elongation, saturated fatty acid"/>
    <property type="evidence" value="ECO:0007669"/>
    <property type="project" value="TreeGrafter"/>
</dbReference>
<dbReference type="GO" id="GO:0005789">
    <property type="term" value="C:endoplasmic reticulum membrane"/>
    <property type="evidence" value="ECO:0007669"/>
    <property type="project" value="TreeGrafter"/>
</dbReference>
<dbReference type="EC" id="2.3.1.199" evidence="10"/>
<dbReference type="Proteomes" id="UP001153636">
    <property type="component" value="Chromosome 16"/>
</dbReference>
<feature type="transmembrane region" description="Helical" evidence="10">
    <location>
        <begin position="235"/>
        <end position="255"/>
    </location>
</feature>
<evidence type="ECO:0000256" key="5">
    <source>
        <dbReference type="ARBA" id="ARBA00022832"/>
    </source>
</evidence>
<evidence type="ECO:0000256" key="4">
    <source>
        <dbReference type="ARBA" id="ARBA00022692"/>
    </source>
</evidence>
<comment type="subcellular location">
    <subcellularLocation>
        <location evidence="1">Membrane</location>
        <topology evidence="1">Multi-pass membrane protein</topology>
    </subcellularLocation>
</comment>
<comment type="catalytic activity">
    <reaction evidence="10">
        <text>a very-long-chain acyl-CoA + malonyl-CoA + H(+) = a very-long-chain 3-oxoacyl-CoA + CO2 + CoA</text>
        <dbReference type="Rhea" id="RHEA:32727"/>
        <dbReference type="ChEBI" id="CHEBI:15378"/>
        <dbReference type="ChEBI" id="CHEBI:16526"/>
        <dbReference type="ChEBI" id="CHEBI:57287"/>
        <dbReference type="ChEBI" id="CHEBI:57384"/>
        <dbReference type="ChEBI" id="CHEBI:90725"/>
        <dbReference type="ChEBI" id="CHEBI:90736"/>
        <dbReference type="EC" id="2.3.1.199"/>
    </reaction>
</comment>
<keyword evidence="8 10" id="KW-0472">Membrane</keyword>
<evidence type="ECO:0000256" key="7">
    <source>
        <dbReference type="ARBA" id="ARBA00023098"/>
    </source>
</evidence>
<keyword evidence="6 10" id="KW-1133">Transmembrane helix</keyword>
<dbReference type="PROSITE" id="PS01188">
    <property type="entry name" value="ELO"/>
    <property type="match status" value="1"/>
</dbReference>
<evidence type="ECO:0000313" key="11">
    <source>
        <dbReference type="EMBL" id="CAH1104249.1"/>
    </source>
</evidence>
<feature type="transmembrane region" description="Helical" evidence="10">
    <location>
        <begin position="172"/>
        <end position="190"/>
    </location>
</feature>
<keyword evidence="4 10" id="KW-0812">Transmembrane</keyword>
<dbReference type="GO" id="GO:0034626">
    <property type="term" value="P:fatty acid elongation, polyunsaturated fatty acid"/>
    <property type="evidence" value="ECO:0007669"/>
    <property type="project" value="TreeGrafter"/>
</dbReference>
<name>A0A9P0CLA8_9CUCU</name>
<evidence type="ECO:0000313" key="12">
    <source>
        <dbReference type="Proteomes" id="UP001153636"/>
    </source>
</evidence>
<organism evidence="11 12">
    <name type="scientific">Psylliodes chrysocephalus</name>
    <dbReference type="NCBI Taxonomy" id="3402493"/>
    <lineage>
        <taxon>Eukaryota</taxon>
        <taxon>Metazoa</taxon>
        <taxon>Ecdysozoa</taxon>
        <taxon>Arthropoda</taxon>
        <taxon>Hexapoda</taxon>
        <taxon>Insecta</taxon>
        <taxon>Pterygota</taxon>
        <taxon>Neoptera</taxon>
        <taxon>Endopterygota</taxon>
        <taxon>Coleoptera</taxon>
        <taxon>Polyphaga</taxon>
        <taxon>Cucujiformia</taxon>
        <taxon>Chrysomeloidea</taxon>
        <taxon>Chrysomelidae</taxon>
        <taxon>Galerucinae</taxon>
        <taxon>Alticini</taxon>
        <taxon>Psylliodes</taxon>
    </lineage>
</organism>
<feature type="transmembrane region" description="Helical" evidence="10">
    <location>
        <begin position="202"/>
        <end position="223"/>
    </location>
</feature>
<evidence type="ECO:0000256" key="2">
    <source>
        <dbReference type="ARBA" id="ARBA00022516"/>
    </source>
</evidence>
<evidence type="ECO:0000256" key="9">
    <source>
        <dbReference type="ARBA" id="ARBA00023160"/>
    </source>
</evidence>
<dbReference type="InterPro" id="IPR002076">
    <property type="entry name" value="ELO_fam"/>
</dbReference>
<keyword evidence="7 10" id="KW-0443">Lipid metabolism</keyword>
<feature type="transmembrane region" description="Helical" evidence="10">
    <location>
        <begin position="29"/>
        <end position="50"/>
    </location>
</feature>
<evidence type="ECO:0000256" key="10">
    <source>
        <dbReference type="RuleBase" id="RU361115"/>
    </source>
</evidence>
<dbReference type="OrthoDB" id="434092at2759"/>
<dbReference type="GO" id="GO:0042761">
    <property type="term" value="P:very long-chain fatty acid biosynthetic process"/>
    <property type="evidence" value="ECO:0007669"/>
    <property type="project" value="TreeGrafter"/>
</dbReference>
<dbReference type="GO" id="GO:0034625">
    <property type="term" value="P:fatty acid elongation, monounsaturated fatty acid"/>
    <property type="evidence" value="ECO:0007669"/>
    <property type="project" value="TreeGrafter"/>
</dbReference>
<dbReference type="InterPro" id="IPR030457">
    <property type="entry name" value="ELO_CS"/>
</dbReference>
<dbReference type="GO" id="GO:0030148">
    <property type="term" value="P:sphingolipid biosynthetic process"/>
    <property type="evidence" value="ECO:0007669"/>
    <property type="project" value="TreeGrafter"/>
</dbReference>
<comment type="similarity">
    <text evidence="10">Belongs to the ELO family.</text>
</comment>
<keyword evidence="5 10" id="KW-0276">Fatty acid metabolism</keyword>
<keyword evidence="12" id="KW-1185">Reference proteome</keyword>
<keyword evidence="9 10" id="KW-0275">Fatty acid biosynthesis</keyword>